<proteinExistence type="predicted"/>
<evidence type="ECO:0000313" key="3">
    <source>
        <dbReference type="Proteomes" id="UP000028045"/>
    </source>
</evidence>
<reference evidence="2 3" key="1">
    <citation type="journal article" date="2014" name="BMC Genomics">
        <title>Comparative genome sequencing reveals chemotype-specific gene clusters in the toxigenic black mold Stachybotrys.</title>
        <authorList>
            <person name="Semeiks J."/>
            <person name="Borek D."/>
            <person name="Otwinowski Z."/>
            <person name="Grishin N.V."/>
        </authorList>
    </citation>
    <scope>NUCLEOTIDE SEQUENCE [LARGE SCALE GENOMIC DNA]</scope>
    <source>
        <strain evidence="3">CBS 109288 / IBT 7711</strain>
    </source>
</reference>
<evidence type="ECO:0000313" key="2">
    <source>
        <dbReference type="EMBL" id="KEY64855.1"/>
    </source>
</evidence>
<accession>A0A084AHS6</accession>
<dbReference type="OrthoDB" id="5146899at2759"/>
<evidence type="ECO:0000256" key="1">
    <source>
        <dbReference type="SAM" id="MobiDB-lite"/>
    </source>
</evidence>
<feature type="compositionally biased region" description="Basic residues" evidence="1">
    <location>
        <begin position="527"/>
        <end position="537"/>
    </location>
</feature>
<organism evidence="2 3">
    <name type="scientific">Stachybotrys chartarum (strain CBS 109288 / IBT 7711)</name>
    <name type="common">Toxic black mold</name>
    <name type="synonym">Stilbospora chartarum</name>
    <dbReference type="NCBI Taxonomy" id="1280523"/>
    <lineage>
        <taxon>Eukaryota</taxon>
        <taxon>Fungi</taxon>
        <taxon>Dikarya</taxon>
        <taxon>Ascomycota</taxon>
        <taxon>Pezizomycotina</taxon>
        <taxon>Sordariomycetes</taxon>
        <taxon>Hypocreomycetidae</taxon>
        <taxon>Hypocreales</taxon>
        <taxon>Stachybotryaceae</taxon>
        <taxon>Stachybotrys</taxon>
    </lineage>
</organism>
<name>A0A084AHS6_STACB</name>
<dbReference type="AlphaFoldDB" id="A0A084AHS6"/>
<feature type="compositionally biased region" description="Basic and acidic residues" evidence="1">
    <location>
        <begin position="10"/>
        <end position="20"/>
    </location>
</feature>
<feature type="region of interest" description="Disordered" evidence="1">
    <location>
        <begin position="1"/>
        <end position="39"/>
    </location>
</feature>
<dbReference type="EMBL" id="KL648721">
    <property type="protein sequence ID" value="KEY64855.1"/>
    <property type="molecule type" value="Genomic_DNA"/>
</dbReference>
<feature type="compositionally biased region" description="Low complexity" evidence="1">
    <location>
        <begin position="538"/>
        <end position="550"/>
    </location>
</feature>
<sequence length="580" mass="64318">MAILRNRKRPQADEPPQEHRPSKKIRAGGTAQSPSNFTPEFWDNLSKVWLTPRALRELDRRNDAQPAAKPPAPALYTTDLARFARRGGPDLRHLRGCPQPRDARLKMSSSHSSNSSRRTKSTKATTISSKARRSSAYDDNFEQHLTDHNIYLPLRNPQAPKPDLEDTRLLLSASRPSLSPSRFDDSAFEDLLQKNETKSEGTIMRNVIPIIAGNTNILNEGSLPFTNFESLTESLTVNAVPDFFDGAPPGDVDKRMREDLSQMIVPTKHANVPVAPNFFLEAKAPGGGADVARRQACLDGAYGARAMHSLQIYGEEEPVYDGNAYTYSSTYHAGTGTLQLYAHHTTAPTDPEGRQGYHMTQIDAYALTGSRKGFVEGATAFRNARDLARRHRDKFIRQANARASRSDALPVDQPESAETQQYGDSGSDEFVDCDEYVPSVAVATESTATSRHVDEDPTLSNYSYAEDEDYSQGSTSLDAAGPAMSFTTSFASSFSTPSLTRSKRHRASRSPPTELQLPKKQNLANSRTRHSLPRRSTRSSARASTSTSAAPEYWTWSDEYQLHYHLNEDGSRIWEDGTED</sequence>
<feature type="compositionally biased region" description="Low complexity" evidence="1">
    <location>
        <begin position="106"/>
        <end position="129"/>
    </location>
</feature>
<feature type="region of interest" description="Disordered" evidence="1">
    <location>
        <begin position="493"/>
        <end position="550"/>
    </location>
</feature>
<gene>
    <name evidence="2" type="ORF">S7711_10778</name>
</gene>
<dbReference type="Proteomes" id="UP000028045">
    <property type="component" value="Unassembled WGS sequence"/>
</dbReference>
<feature type="region of interest" description="Disordered" evidence="1">
    <location>
        <begin position="86"/>
        <end position="140"/>
    </location>
</feature>
<protein>
    <submittedName>
        <fullName evidence="2">Uncharacterized protein</fullName>
    </submittedName>
</protein>
<feature type="region of interest" description="Disordered" evidence="1">
    <location>
        <begin position="445"/>
        <end position="476"/>
    </location>
</feature>
<feature type="region of interest" description="Disordered" evidence="1">
    <location>
        <begin position="398"/>
        <end position="430"/>
    </location>
</feature>
<keyword evidence="3" id="KW-1185">Reference proteome</keyword>
<dbReference type="HOGENOM" id="CLU_023878_2_0_1"/>